<dbReference type="Gene3D" id="3.40.30.10">
    <property type="entry name" value="Glutaredoxin"/>
    <property type="match status" value="2"/>
</dbReference>
<proteinExistence type="inferred from homology"/>
<feature type="domain" description="GST N-terminal" evidence="6">
    <location>
        <begin position="4"/>
        <end position="83"/>
    </location>
</feature>
<dbReference type="Gramene" id="Solyc05g006730.3.1">
    <property type="protein sequence ID" value="Solyc05g006730.3.1"/>
    <property type="gene ID" value="Solyc05g006730.3"/>
</dbReference>
<dbReference type="GO" id="GO:0006749">
    <property type="term" value="P:glutathione metabolic process"/>
    <property type="evidence" value="ECO:0000318"/>
    <property type="project" value="GO_Central"/>
</dbReference>
<name>A0A3Q7GC82_SOLLC</name>
<dbReference type="CDD" id="cd03058">
    <property type="entry name" value="GST_N_Tau"/>
    <property type="match status" value="2"/>
</dbReference>
<evidence type="ECO:0000259" key="6">
    <source>
        <dbReference type="PROSITE" id="PS50404"/>
    </source>
</evidence>
<evidence type="ECO:0000313" key="9">
    <source>
        <dbReference type="Proteomes" id="UP000004994"/>
    </source>
</evidence>
<dbReference type="CDD" id="cd03185">
    <property type="entry name" value="GST_C_Tau"/>
    <property type="match status" value="3"/>
</dbReference>
<dbReference type="Gene3D" id="1.20.1050.10">
    <property type="match status" value="3"/>
</dbReference>
<dbReference type="InterPro" id="IPR036249">
    <property type="entry name" value="Thioredoxin-like_sf"/>
</dbReference>
<dbReference type="Pfam" id="PF00043">
    <property type="entry name" value="GST_C"/>
    <property type="match status" value="3"/>
</dbReference>
<dbReference type="PROSITE" id="PS50405">
    <property type="entry name" value="GST_CTER"/>
    <property type="match status" value="3"/>
</dbReference>
<dbReference type="SFLD" id="SFLDS00019">
    <property type="entry name" value="Glutathione_Transferase_(cytos"/>
    <property type="match status" value="3"/>
</dbReference>
<dbReference type="PANTHER" id="PTHR11260">
    <property type="entry name" value="GLUTATHIONE S-TRANSFERASE, GST, SUPERFAMILY, GST DOMAIN CONTAINING"/>
    <property type="match status" value="1"/>
</dbReference>
<evidence type="ECO:0000256" key="4">
    <source>
        <dbReference type="ARBA" id="ARBA00025743"/>
    </source>
</evidence>
<organism evidence="8">
    <name type="scientific">Solanum lycopersicum</name>
    <name type="common">Tomato</name>
    <name type="synonym">Lycopersicon esculentum</name>
    <dbReference type="NCBI Taxonomy" id="4081"/>
    <lineage>
        <taxon>Eukaryota</taxon>
        <taxon>Viridiplantae</taxon>
        <taxon>Streptophyta</taxon>
        <taxon>Embryophyta</taxon>
        <taxon>Tracheophyta</taxon>
        <taxon>Spermatophyta</taxon>
        <taxon>Magnoliopsida</taxon>
        <taxon>eudicotyledons</taxon>
        <taxon>Gunneridae</taxon>
        <taxon>Pentapetalae</taxon>
        <taxon>asterids</taxon>
        <taxon>lamiids</taxon>
        <taxon>Solanales</taxon>
        <taxon>Solanaceae</taxon>
        <taxon>Solanoideae</taxon>
        <taxon>Solaneae</taxon>
        <taxon>Solanum</taxon>
        <taxon>Solanum subgen. Lycopersicon</taxon>
    </lineage>
</organism>
<evidence type="ECO:0000256" key="2">
    <source>
        <dbReference type="ARBA" id="ARBA00022575"/>
    </source>
</evidence>
<feature type="domain" description="GST N-terminal" evidence="6">
    <location>
        <begin position="390"/>
        <end position="469"/>
    </location>
</feature>
<evidence type="ECO:0000256" key="1">
    <source>
        <dbReference type="ARBA" id="ARBA00012452"/>
    </source>
</evidence>
<dbReference type="SUPFAM" id="SSF47616">
    <property type="entry name" value="GST C-terminal domain-like"/>
    <property type="match status" value="3"/>
</dbReference>
<comment type="catalytic activity">
    <reaction evidence="5">
        <text>RX + glutathione = an S-substituted glutathione + a halide anion + H(+)</text>
        <dbReference type="Rhea" id="RHEA:16437"/>
        <dbReference type="ChEBI" id="CHEBI:15378"/>
        <dbReference type="ChEBI" id="CHEBI:16042"/>
        <dbReference type="ChEBI" id="CHEBI:17792"/>
        <dbReference type="ChEBI" id="CHEBI:57925"/>
        <dbReference type="ChEBI" id="CHEBI:90779"/>
        <dbReference type="EC" id="2.5.1.18"/>
    </reaction>
</comment>
<dbReference type="SFLD" id="SFLDG01152">
    <property type="entry name" value="Main.3:_Omega-_and_Tau-like"/>
    <property type="match status" value="3"/>
</dbReference>
<dbReference type="FunFam" id="1.20.1050.10:FF:000016">
    <property type="entry name" value="Glutathione S-transferase U9"/>
    <property type="match status" value="3"/>
</dbReference>
<feature type="domain" description="GST N-terminal" evidence="6">
    <location>
        <begin position="175"/>
        <end position="260"/>
    </location>
</feature>
<dbReference type="PANTHER" id="PTHR11260:SF615">
    <property type="entry name" value="GLUTATHIONE S-TRANSFERASE U17"/>
    <property type="match status" value="1"/>
</dbReference>
<reference evidence="8" key="2">
    <citation type="submission" date="2019-01" db="UniProtKB">
        <authorList>
            <consortium name="EnsemblPlants"/>
        </authorList>
    </citation>
    <scope>IDENTIFICATION</scope>
    <source>
        <strain evidence="8">cv. Heinz 1706</strain>
    </source>
</reference>
<evidence type="ECO:0000313" key="8">
    <source>
        <dbReference type="EnsemblPlants" id="Solyc05g006730.3.1"/>
    </source>
</evidence>
<dbReference type="EnsemblPlants" id="Solyc05g006730.3.1">
    <property type="protein sequence ID" value="Solyc05g006730.3.1"/>
    <property type="gene ID" value="Solyc05g006730.3"/>
</dbReference>
<dbReference type="GO" id="GO:0004364">
    <property type="term" value="F:glutathione transferase activity"/>
    <property type="evidence" value="ECO:0000318"/>
    <property type="project" value="GO_Central"/>
</dbReference>
<comment type="similarity">
    <text evidence="4">Belongs to the GST superfamily. Tau family.</text>
</comment>
<dbReference type="PROSITE" id="PS50404">
    <property type="entry name" value="GST_NTER"/>
    <property type="match status" value="3"/>
</dbReference>
<dbReference type="InterPro" id="IPR004045">
    <property type="entry name" value="Glutathione_S-Trfase_N"/>
</dbReference>
<dbReference type="InterPro" id="IPR036282">
    <property type="entry name" value="Glutathione-S-Trfase_C_sf"/>
</dbReference>
<protein>
    <recommendedName>
        <fullName evidence="1">glutathione transferase</fullName>
        <ecNumber evidence="1">2.5.1.18</ecNumber>
    </recommendedName>
</protein>
<dbReference type="InterPro" id="IPR045074">
    <property type="entry name" value="GST_C_Tau"/>
</dbReference>
<dbReference type="InterPro" id="IPR045073">
    <property type="entry name" value="Omega/Tau-like"/>
</dbReference>
<dbReference type="GO" id="GO:0005737">
    <property type="term" value="C:cytoplasm"/>
    <property type="evidence" value="ECO:0000318"/>
    <property type="project" value="GO_Central"/>
</dbReference>
<dbReference type="InterPro" id="IPR004046">
    <property type="entry name" value="GST_C"/>
</dbReference>
<evidence type="ECO:0000256" key="3">
    <source>
        <dbReference type="ARBA" id="ARBA00022679"/>
    </source>
</evidence>
<dbReference type="Pfam" id="PF02798">
    <property type="entry name" value="GST_N"/>
    <property type="match status" value="3"/>
</dbReference>
<dbReference type="EC" id="2.5.1.18" evidence="1"/>
<feature type="domain" description="GST C-terminal" evidence="7">
    <location>
        <begin position="267"/>
        <end position="403"/>
    </location>
</feature>
<dbReference type="SUPFAM" id="SSF52833">
    <property type="entry name" value="Thioredoxin-like"/>
    <property type="match status" value="3"/>
</dbReference>
<keyword evidence="3" id="KW-0808">Transferase</keyword>
<dbReference type="Proteomes" id="UP000004994">
    <property type="component" value="Chromosome 5"/>
</dbReference>
<reference evidence="8" key="1">
    <citation type="journal article" date="2012" name="Nature">
        <title>The tomato genome sequence provides insights into fleshy fruit evolution.</title>
        <authorList>
            <consortium name="Tomato Genome Consortium"/>
        </authorList>
    </citation>
    <scope>NUCLEOTIDE SEQUENCE [LARGE SCALE GENOMIC DNA]</scope>
    <source>
        <strain evidence="8">cv. Heinz 1706</strain>
    </source>
</reference>
<feature type="domain" description="GST C-terminal" evidence="7">
    <location>
        <begin position="90"/>
        <end position="221"/>
    </location>
</feature>
<dbReference type="AlphaFoldDB" id="A0A3Q7GC82"/>
<feature type="domain" description="GST C-terminal" evidence="7">
    <location>
        <begin position="475"/>
        <end position="609"/>
    </location>
</feature>
<evidence type="ECO:0000259" key="7">
    <source>
        <dbReference type="PROSITE" id="PS50405"/>
    </source>
</evidence>
<sequence length="615" mass="69951">MAKNNLKILGAWPSPYVMRPRIALNIKCLAYDFLEEQFGTKSELLLKSNPIYKKIPVLIHDGKPICESLIIVQYIDENWTNFGHSILPSHPYDRAIARFWAFYIDDKWFPALCGVAAAQDEDAKKAAMETVIEGLVLLEDVFKINSKGKKFFGGDKIGYLDIALGCFLGWLKVNEKLNNVNLLDESRTPSLYQWAKDFCVDSVVKDVMPETDQLLSSKSDLLLISNPVYKKIPVLIHDGKSICESLNIVQYIDEKWTNSGPSILPLDPYDRAIARFWACYIDDKWFPLFRSFAVAQGEDAIKTALEPVFDGLVLLEDAFKNCSKGKKFFGGDKIGYVDIALGCFLGWMRVIEKMNNVTLLDEAKTPGLYNWAEDFCADSSVKDKLVMATNSVKLLGTWACPYVYRVEIALKMKSIEYEFIQERVFNKSELLLKSNPVYKKIPVLFHDEKPICESLVILQYIDEAWLNGPAILPSDPYDRAIARFWAAYIDEKWYPLVADYRNVEGKEAKAAMVEKISEGTLLLEEAFINMSKGKSYFGGDSIGYVDIVFGSLLGWVKVIEIVDELKILDETKTPSLAEWDEKFCSHNVVKDIIPETEKLVEIYHKYVELKKANLS</sequence>
<keyword evidence="9" id="KW-1185">Reference proteome</keyword>
<dbReference type="GO" id="GO:0009407">
    <property type="term" value="P:toxin catabolic process"/>
    <property type="evidence" value="ECO:0007669"/>
    <property type="project" value="UniProtKB-ARBA"/>
</dbReference>
<dbReference type="FunFam" id="3.40.30.10:FF:000044">
    <property type="entry name" value="Glutathione S-transferase GSTU6"/>
    <property type="match status" value="2"/>
</dbReference>
<dbReference type="InterPro" id="IPR010987">
    <property type="entry name" value="Glutathione-S-Trfase_C-like"/>
</dbReference>
<dbReference type="InParanoid" id="A0A3Q7GC82"/>
<dbReference type="STRING" id="4081.A0A3Q7GC82"/>
<dbReference type="InterPro" id="IPR040079">
    <property type="entry name" value="Glutathione_S-Trfase"/>
</dbReference>
<dbReference type="OMA" id="CESMIVV"/>
<dbReference type="SFLD" id="SFLDG00358">
    <property type="entry name" value="Main_(cytGST)"/>
    <property type="match status" value="3"/>
</dbReference>
<evidence type="ECO:0000256" key="5">
    <source>
        <dbReference type="ARBA" id="ARBA00047960"/>
    </source>
</evidence>
<keyword evidence="2" id="KW-0216">Detoxification</keyword>
<dbReference type="PaxDb" id="4081-Solyc05g006750.2.1"/>
<accession>A0A3Q7GC82</accession>